<gene>
    <name evidence="1" type="ORF">HanXRQr2_Chr03g0113171</name>
</gene>
<dbReference type="Gramene" id="mRNA:HanXRQr2_Chr03g0113171">
    <property type="protein sequence ID" value="CDS:HanXRQr2_Chr03g0113171.1"/>
    <property type="gene ID" value="HanXRQr2_Chr03g0113171"/>
</dbReference>
<dbReference type="EMBL" id="MNCJ02000318">
    <property type="protein sequence ID" value="KAF5814624.1"/>
    <property type="molecule type" value="Genomic_DNA"/>
</dbReference>
<keyword evidence="2" id="KW-1185">Reference proteome</keyword>
<evidence type="ECO:0000313" key="1">
    <source>
        <dbReference type="EMBL" id="KAF5814624.1"/>
    </source>
</evidence>
<name>A0A9K3NW52_HELAN</name>
<organism evidence="1 2">
    <name type="scientific">Helianthus annuus</name>
    <name type="common">Common sunflower</name>
    <dbReference type="NCBI Taxonomy" id="4232"/>
    <lineage>
        <taxon>Eukaryota</taxon>
        <taxon>Viridiplantae</taxon>
        <taxon>Streptophyta</taxon>
        <taxon>Embryophyta</taxon>
        <taxon>Tracheophyta</taxon>
        <taxon>Spermatophyta</taxon>
        <taxon>Magnoliopsida</taxon>
        <taxon>eudicotyledons</taxon>
        <taxon>Gunneridae</taxon>
        <taxon>Pentapetalae</taxon>
        <taxon>asterids</taxon>
        <taxon>campanulids</taxon>
        <taxon>Asterales</taxon>
        <taxon>Asteraceae</taxon>
        <taxon>Asteroideae</taxon>
        <taxon>Heliantheae alliance</taxon>
        <taxon>Heliantheae</taxon>
        <taxon>Helianthus</taxon>
    </lineage>
</organism>
<protein>
    <submittedName>
        <fullName evidence="1">Uncharacterized protein</fullName>
    </submittedName>
</protein>
<reference evidence="1" key="1">
    <citation type="journal article" date="2017" name="Nature">
        <title>The sunflower genome provides insights into oil metabolism, flowering and Asterid evolution.</title>
        <authorList>
            <person name="Badouin H."/>
            <person name="Gouzy J."/>
            <person name="Grassa C.J."/>
            <person name="Murat F."/>
            <person name="Staton S.E."/>
            <person name="Cottret L."/>
            <person name="Lelandais-Briere C."/>
            <person name="Owens G.L."/>
            <person name="Carrere S."/>
            <person name="Mayjonade B."/>
            <person name="Legrand L."/>
            <person name="Gill N."/>
            <person name="Kane N.C."/>
            <person name="Bowers J.E."/>
            <person name="Hubner S."/>
            <person name="Bellec A."/>
            <person name="Berard A."/>
            <person name="Berges H."/>
            <person name="Blanchet N."/>
            <person name="Boniface M.C."/>
            <person name="Brunel D."/>
            <person name="Catrice O."/>
            <person name="Chaidir N."/>
            <person name="Claudel C."/>
            <person name="Donnadieu C."/>
            <person name="Faraut T."/>
            <person name="Fievet G."/>
            <person name="Helmstetter N."/>
            <person name="King M."/>
            <person name="Knapp S.J."/>
            <person name="Lai Z."/>
            <person name="Le Paslier M.C."/>
            <person name="Lippi Y."/>
            <person name="Lorenzon L."/>
            <person name="Mandel J.R."/>
            <person name="Marage G."/>
            <person name="Marchand G."/>
            <person name="Marquand E."/>
            <person name="Bret-Mestries E."/>
            <person name="Morien E."/>
            <person name="Nambeesan S."/>
            <person name="Nguyen T."/>
            <person name="Pegot-Espagnet P."/>
            <person name="Pouilly N."/>
            <person name="Raftis F."/>
            <person name="Sallet E."/>
            <person name="Schiex T."/>
            <person name="Thomas J."/>
            <person name="Vandecasteele C."/>
            <person name="Vares D."/>
            <person name="Vear F."/>
            <person name="Vautrin S."/>
            <person name="Crespi M."/>
            <person name="Mangin B."/>
            <person name="Burke J.M."/>
            <person name="Salse J."/>
            <person name="Munos S."/>
            <person name="Vincourt P."/>
            <person name="Rieseberg L.H."/>
            <person name="Langlade N.B."/>
        </authorList>
    </citation>
    <scope>NUCLEOTIDE SEQUENCE</scope>
    <source>
        <tissue evidence="1">Leaves</tissue>
    </source>
</reference>
<dbReference type="AlphaFoldDB" id="A0A9K3NW52"/>
<sequence>MKRIEAMEQDACDFHGLRCIPISNAFRSSPRISHSPKAKHKKGYSFLLII</sequence>
<proteinExistence type="predicted"/>
<evidence type="ECO:0000313" key="2">
    <source>
        <dbReference type="Proteomes" id="UP000215914"/>
    </source>
</evidence>
<comment type="caution">
    <text evidence="1">The sequence shown here is derived from an EMBL/GenBank/DDBJ whole genome shotgun (WGS) entry which is preliminary data.</text>
</comment>
<reference evidence="1" key="2">
    <citation type="submission" date="2020-06" db="EMBL/GenBank/DDBJ databases">
        <title>Helianthus annuus Genome sequencing and assembly Release 2.</title>
        <authorList>
            <person name="Gouzy J."/>
            <person name="Langlade N."/>
            <person name="Munos S."/>
        </authorList>
    </citation>
    <scope>NUCLEOTIDE SEQUENCE</scope>
    <source>
        <tissue evidence="1">Leaves</tissue>
    </source>
</reference>
<accession>A0A9K3NW52</accession>
<dbReference type="Proteomes" id="UP000215914">
    <property type="component" value="Unassembled WGS sequence"/>
</dbReference>